<protein>
    <recommendedName>
        <fullName evidence="4">Cysteine rich repeat-containing protein</fullName>
    </recommendedName>
</protein>
<feature type="chain" id="PRO_5031506381" description="Cysteine rich repeat-containing protein" evidence="1">
    <location>
        <begin position="25"/>
        <end position="86"/>
    </location>
</feature>
<evidence type="ECO:0008006" key="4">
    <source>
        <dbReference type="Google" id="ProtNLM"/>
    </source>
</evidence>
<proteinExistence type="predicted"/>
<accession>A0A7W6AGI0</accession>
<evidence type="ECO:0000313" key="3">
    <source>
        <dbReference type="Proteomes" id="UP000517759"/>
    </source>
</evidence>
<gene>
    <name evidence="2" type="ORF">GGR33_002409</name>
</gene>
<name>A0A7W6AGI0_9HYPH</name>
<keyword evidence="1" id="KW-0732">Signal</keyword>
<dbReference type="EMBL" id="JACIDN010000004">
    <property type="protein sequence ID" value="MBB3902907.1"/>
    <property type="molecule type" value="Genomic_DNA"/>
</dbReference>
<organism evidence="2 3">
    <name type="scientific">Methylobacterium brachythecii</name>
    <dbReference type="NCBI Taxonomy" id="1176177"/>
    <lineage>
        <taxon>Bacteria</taxon>
        <taxon>Pseudomonadati</taxon>
        <taxon>Pseudomonadota</taxon>
        <taxon>Alphaproteobacteria</taxon>
        <taxon>Hyphomicrobiales</taxon>
        <taxon>Methylobacteriaceae</taxon>
        <taxon>Methylobacterium</taxon>
    </lineage>
</organism>
<dbReference type="Proteomes" id="UP000517759">
    <property type="component" value="Unassembled WGS sequence"/>
</dbReference>
<feature type="signal peptide" evidence="1">
    <location>
        <begin position="1"/>
        <end position="24"/>
    </location>
</feature>
<dbReference type="RefSeq" id="WP_425488776.1">
    <property type="nucleotide sequence ID" value="NZ_BSPG01000007.1"/>
</dbReference>
<dbReference type="AlphaFoldDB" id="A0A7W6AGI0"/>
<reference evidence="2 3" key="1">
    <citation type="submission" date="2020-08" db="EMBL/GenBank/DDBJ databases">
        <title>Genomic Encyclopedia of Type Strains, Phase IV (KMG-IV): sequencing the most valuable type-strain genomes for metagenomic binning, comparative biology and taxonomic classification.</title>
        <authorList>
            <person name="Goeker M."/>
        </authorList>
    </citation>
    <scope>NUCLEOTIDE SEQUENCE [LARGE SCALE GENOMIC DNA]</scope>
    <source>
        <strain evidence="2 3">DSM 24105</strain>
    </source>
</reference>
<comment type="caution">
    <text evidence="2">The sequence shown here is derived from an EMBL/GenBank/DDBJ whole genome shotgun (WGS) entry which is preliminary data.</text>
</comment>
<evidence type="ECO:0000256" key="1">
    <source>
        <dbReference type="SAM" id="SignalP"/>
    </source>
</evidence>
<sequence length="86" mass="9040">MKIGTRIGLAAALAVQLCPAGVRAGEAEQAELCRDDVIRLCASAIPNRGRIIGCMKVQRASLSAGCRAIFDEQMSAPDGDRSPNAR</sequence>
<evidence type="ECO:0000313" key="2">
    <source>
        <dbReference type="EMBL" id="MBB3902907.1"/>
    </source>
</evidence>